<feature type="transmembrane region" description="Helical" evidence="2">
    <location>
        <begin position="146"/>
        <end position="176"/>
    </location>
</feature>
<dbReference type="EMBL" id="MSFO01000003">
    <property type="protein sequence ID" value="PLB51266.1"/>
    <property type="molecule type" value="Genomic_DNA"/>
</dbReference>
<feature type="transmembrane region" description="Helical" evidence="2">
    <location>
        <begin position="27"/>
        <end position="48"/>
    </location>
</feature>
<keyword evidence="2" id="KW-0812">Transmembrane</keyword>
<accession>A0A2I2GEE6</accession>
<dbReference type="AlphaFoldDB" id="A0A2I2GEE6"/>
<gene>
    <name evidence="3" type="ORF">P170DRAFT_163541</name>
</gene>
<evidence type="ECO:0000313" key="3">
    <source>
        <dbReference type="EMBL" id="PLB51266.1"/>
    </source>
</evidence>
<evidence type="ECO:0000256" key="2">
    <source>
        <dbReference type="SAM" id="Phobius"/>
    </source>
</evidence>
<proteinExistence type="predicted"/>
<feature type="transmembrane region" description="Helical" evidence="2">
    <location>
        <begin position="122"/>
        <end position="140"/>
    </location>
</feature>
<sequence length="242" mass="27688">MWLSDMRWFFRPVTLFSSFYCGLFPRGYARISVEAFPVGVLFFFLFSSMRLETTSKMPEFLWKGGCLLLLFPLHFHEPFLAFHVGHVGDFAVGLILPTRPVPRLYCPSHTRFGMTTRRVLEIRPIFICIPPVTFVFTIASDVFFFIALYVLCLFFFLCHDSSCSICTHCIVLSVLIRRISGLRRQSSHSLADVSTPIAPYLPLCSILLCPVLMSSQYEDEMNHERSDLRAPSEPMSTASLET</sequence>
<keyword evidence="2" id="KW-1133">Transmembrane helix</keyword>
<dbReference type="GeneID" id="36550278"/>
<dbReference type="VEuPathDB" id="FungiDB:P170DRAFT_163541"/>
<organism evidence="3 4">
    <name type="scientific">Aspergillus steynii IBT 23096</name>
    <dbReference type="NCBI Taxonomy" id="1392250"/>
    <lineage>
        <taxon>Eukaryota</taxon>
        <taxon>Fungi</taxon>
        <taxon>Dikarya</taxon>
        <taxon>Ascomycota</taxon>
        <taxon>Pezizomycotina</taxon>
        <taxon>Eurotiomycetes</taxon>
        <taxon>Eurotiomycetidae</taxon>
        <taxon>Eurotiales</taxon>
        <taxon>Aspergillaceae</taxon>
        <taxon>Aspergillus</taxon>
        <taxon>Aspergillus subgen. Circumdati</taxon>
    </lineage>
</organism>
<evidence type="ECO:0000256" key="1">
    <source>
        <dbReference type="SAM" id="MobiDB-lite"/>
    </source>
</evidence>
<dbReference type="Proteomes" id="UP000234275">
    <property type="component" value="Unassembled WGS sequence"/>
</dbReference>
<name>A0A2I2GEE6_9EURO</name>
<protein>
    <submittedName>
        <fullName evidence="3">Uncharacterized protein</fullName>
    </submittedName>
</protein>
<keyword evidence="4" id="KW-1185">Reference proteome</keyword>
<evidence type="ECO:0000313" key="4">
    <source>
        <dbReference type="Proteomes" id="UP000234275"/>
    </source>
</evidence>
<reference evidence="3 4" key="1">
    <citation type="submission" date="2016-12" db="EMBL/GenBank/DDBJ databases">
        <title>The genomes of Aspergillus section Nigri reveals drivers in fungal speciation.</title>
        <authorList>
            <consortium name="DOE Joint Genome Institute"/>
            <person name="Vesth T.C."/>
            <person name="Nybo J."/>
            <person name="Theobald S."/>
            <person name="Brandl J."/>
            <person name="Frisvad J.C."/>
            <person name="Nielsen K.F."/>
            <person name="Lyhne E.K."/>
            <person name="Kogle M.E."/>
            <person name="Kuo A."/>
            <person name="Riley R."/>
            <person name="Clum A."/>
            <person name="Nolan M."/>
            <person name="Lipzen A."/>
            <person name="Salamov A."/>
            <person name="Henrissat B."/>
            <person name="Wiebenga A."/>
            <person name="De Vries R.P."/>
            <person name="Grigoriev I.V."/>
            <person name="Mortensen U.H."/>
            <person name="Andersen M.R."/>
            <person name="Baker S.E."/>
        </authorList>
    </citation>
    <scope>NUCLEOTIDE SEQUENCE [LARGE SCALE GENOMIC DNA]</scope>
    <source>
        <strain evidence="3 4">IBT 23096</strain>
    </source>
</reference>
<feature type="region of interest" description="Disordered" evidence="1">
    <location>
        <begin position="223"/>
        <end position="242"/>
    </location>
</feature>
<keyword evidence="2" id="KW-0472">Membrane</keyword>
<comment type="caution">
    <text evidence="3">The sequence shown here is derived from an EMBL/GenBank/DDBJ whole genome shotgun (WGS) entry which is preliminary data.</text>
</comment>
<dbReference type="RefSeq" id="XP_024706568.1">
    <property type="nucleotide sequence ID" value="XM_024842581.1"/>
</dbReference>